<dbReference type="EMBL" id="MT142908">
    <property type="protein sequence ID" value="QJA90370.1"/>
    <property type="molecule type" value="Genomic_DNA"/>
</dbReference>
<name>A0A6M3L6V0_9ZZZZ</name>
<organism evidence="1">
    <name type="scientific">viral metagenome</name>
    <dbReference type="NCBI Taxonomy" id="1070528"/>
    <lineage>
        <taxon>unclassified sequences</taxon>
        <taxon>metagenomes</taxon>
        <taxon>organismal metagenomes</taxon>
    </lineage>
</organism>
<accession>A0A6M3L6V0</accession>
<dbReference type="SUPFAM" id="SSF102588">
    <property type="entry name" value="LmbE-like"/>
    <property type="match status" value="1"/>
</dbReference>
<gene>
    <name evidence="1" type="ORF">MM415B02388_0011</name>
</gene>
<dbReference type="Gene3D" id="3.40.50.10320">
    <property type="entry name" value="LmbE-like"/>
    <property type="match status" value="1"/>
</dbReference>
<proteinExistence type="predicted"/>
<dbReference type="AlphaFoldDB" id="A0A6M3L6V0"/>
<protein>
    <submittedName>
        <fullName evidence="1">Uncharacterized protein</fullName>
    </submittedName>
</protein>
<evidence type="ECO:0000313" key="1">
    <source>
        <dbReference type="EMBL" id="QJA90370.1"/>
    </source>
</evidence>
<dbReference type="InterPro" id="IPR024078">
    <property type="entry name" value="LmbE-like_dom_sf"/>
</dbReference>
<reference evidence="1" key="1">
    <citation type="submission" date="2020-03" db="EMBL/GenBank/DDBJ databases">
        <title>The deep terrestrial virosphere.</title>
        <authorList>
            <person name="Holmfeldt K."/>
            <person name="Nilsson E."/>
            <person name="Simone D."/>
            <person name="Lopez-Fernandez M."/>
            <person name="Wu X."/>
            <person name="de Brujin I."/>
            <person name="Lundin D."/>
            <person name="Andersson A."/>
            <person name="Bertilsson S."/>
            <person name="Dopson M."/>
        </authorList>
    </citation>
    <scope>NUCLEOTIDE SEQUENCE</scope>
    <source>
        <strain evidence="1">MM415B02388</strain>
    </source>
</reference>
<sequence>MTDYTTTDYPGQRDIGLEHMESMKVLGEPLTRVCQFKMRHFNRDRQEILDGLYALRTQFNLNPPDLVITHSIHDLHQDHQCLAQEVMRAFPDASILAWRFQFKWDNGGFRPSVYVSLENRHIEMKLKALACYETQASKPYFNGTLDLHKAQARIWGQHAGVRYAEAFECVRMVI</sequence>